<keyword evidence="2" id="KW-0520">NAD</keyword>
<dbReference type="Gene3D" id="1.20.120.1200">
    <property type="entry name" value="NADH-ubiquinone/plastoquinone oxidoreductase chain 6, subunit NuoJ"/>
    <property type="match status" value="1"/>
</dbReference>
<comment type="similarity">
    <text evidence="1 2">Belongs to the complex I subunit 6 family.</text>
</comment>
<keyword evidence="2" id="KW-0812">Transmembrane</keyword>
<dbReference type="PANTHER" id="PTHR33269:SF17">
    <property type="entry name" value="NADH-UBIQUINONE OXIDOREDUCTASE CHAIN 6"/>
    <property type="match status" value="1"/>
</dbReference>
<dbReference type="Proteomes" id="UP000321899">
    <property type="component" value="Unassembled WGS sequence"/>
</dbReference>
<dbReference type="AlphaFoldDB" id="A0A5Q4VD33"/>
<dbReference type="EMBL" id="VDMB01000007">
    <property type="protein sequence ID" value="TYT74878.1"/>
    <property type="molecule type" value="Genomic_DNA"/>
</dbReference>
<feature type="transmembrane region" description="Helical" evidence="2">
    <location>
        <begin position="98"/>
        <end position="120"/>
    </location>
</feature>
<feature type="transmembrane region" description="Helical" evidence="2">
    <location>
        <begin position="6"/>
        <end position="27"/>
    </location>
</feature>
<comment type="caution">
    <text evidence="3">The sequence shown here is derived from an EMBL/GenBank/DDBJ whole genome shotgun (WGS) entry which is preliminary data.</text>
</comment>
<dbReference type="InterPro" id="IPR001457">
    <property type="entry name" value="NADH_UbQ/plastoQ_OxRdtase_su6"/>
</dbReference>
<comment type="catalytic activity">
    <reaction evidence="2">
        <text>a quinone + NADH + 5 H(+)(in) = a quinol + NAD(+) + 4 H(+)(out)</text>
        <dbReference type="Rhea" id="RHEA:57888"/>
        <dbReference type="ChEBI" id="CHEBI:15378"/>
        <dbReference type="ChEBI" id="CHEBI:24646"/>
        <dbReference type="ChEBI" id="CHEBI:57540"/>
        <dbReference type="ChEBI" id="CHEBI:57945"/>
        <dbReference type="ChEBI" id="CHEBI:132124"/>
    </reaction>
</comment>
<keyword evidence="2" id="KW-0874">Quinone</keyword>
<evidence type="ECO:0000256" key="2">
    <source>
        <dbReference type="RuleBase" id="RU004429"/>
    </source>
</evidence>
<comment type="function">
    <text evidence="2">NDH-1 shuttles electrons from NADH, via FMN and iron-sulfur (Fe-S) centers, to quinones in the respiratory chain. Couples the redox reaction to proton translocation (for every two electrons transferred, four hydrogen ions are translocated across the cytoplasmic membrane), and thus conserves the redox energy in a proton gradient.</text>
</comment>
<sequence>MSTYYFIAEALFFAFVILTFMGAILAVRARLLMHAVLGLAVCLLGVAGLYFYLGSIFLTMMQILIYVGAICILMVFGVMVGYTPQEIAESNFKGKNRFLAVAASFTGFFLLLIPLLRATFTPALEITGDFSLPWLGETLLYRYCMAFELISVVLLAAIIGAIILATGGRES</sequence>
<keyword evidence="2" id="KW-1003">Cell membrane</keyword>
<keyword evidence="4" id="KW-1185">Reference proteome</keyword>
<dbReference type="InterPro" id="IPR042106">
    <property type="entry name" value="Nuo/plastoQ_OxRdtase_6_NuoJ"/>
</dbReference>
<dbReference type="Pfam" id="PF00499">
    <property type="entry name" value="Oxidored_q3"/>
    <property type="match status" value="1"/>
</dbReference>
<feature type="transmembrane region" description="Helical" evidence="2">
    <location>
        <begin position="34"/>
        <end position="57"/>
    </location>
</feature>
<feature type="transmembrane region" description="Helical" evidence="2">
    <location>
        <begin position="63"/>
        <end position="82"/>
    </location>
</feature>
<proteinExistence type="inferred from homology"/>
<dbReference type="PANTHER" id="PTHR33269">
    <property type="entry name" value="NADH-UBIQUINONE OXIDOREDUCTASE CHAIN 6"/>
    <property type="match status" value="1"/>
</dbReference>
<comment type="subcellular location">
    <subcellularLocation>
        <location evidence="2">Cell membrane</location>
        <topology evidence="2">Multi-pass membrane protein</topology>
    </subcellularLocation>
</comment>
<dbReference type="OrthoDB" id="5405547at2"/>
<keyword evidence="2" id="KW-1133">Transmembrane helix</keyword>
<dbReference type="GO" id="GO:0005886">
    <property type="term" value="C:plasma membrane"/>
    <property type="evidence" value="ECO:0007669"/>
    <property type="project" value="UniProtKB-SubCell"/>
</dbReference>
<dbReference type="EC" id="7.1.1.-" evidence="2"/>
<evidence type="ECO:0000256" key="1">
    <source>
        <dbReference type="ARBA" id="ARBA00005698"/>
    </source>
</evidence>
<dbReference type="RefSeq" id="WP_139447724.1">
    <property type="nucleotide sequence ID" value="NZ_VDMB01000007.1"/>
</dbReference>
<feature type="transmembrane region" description="Helical" evidence="2">
    <location>
        <begin position="140"/>
        <end position="165"/>
    </location>
</feature>
<name>A0A5Q4VD33_9BACT</name>
<dbReference type="GO" id="GO:0008137">
    <property type="term" value="F:NADH dehydrogenase (ubiquinone) activity"/>
    <property type="evidence" value="ECO:0007669"/>
    <property type="project" value="UniProtKB-UniRule"/>
</dbReference>
<reference evidence="3 4" key="1">
    <citation type="submission" date="2019-06" db="EMBL/GenBank/DDBJ databases">
        <title>Desulfobotulus mexicanus sp. nov., a novel sulfate-reducing bacterium isolated from the sediment of an alkaline crater lake in Mexico.</title>
        <authorList>
            <person name="Hirschler-Rea A."/>
        </authorList>
    </citation>
    <scope>NUCLEOTIDE SEQUENCE [LARGE SCALE GENOMIC DNA]</scope>
    <source>
        <strain evidence="3 4">PAR22N</strain>
    </source>
</reference>
<organism evidence="3 4">
    <name type="scientific">Desulfobotulus mexicanus</name>
    <dbReference type="NCBI Taxonomy" id="2586642"/>
    <lineage>
        <taxon>Bacteria</taxon>
        <taxon>Pseudomonadati</taxon>
        <taxon>Thermodesulfobacteriota</taxon>
        <taxon>Desulfobacteria</taxon>
        <taxon>Desulfobacterales</taxon>
        <taxon>Desulfobacteraceae</taxon>
        <taxon>Desulfobotulus</taxon>
    </lineage>
</organism>
<evidence type="ECO:0000313" key="3">
    <source>
        <dbReference type="EMBL" id="TYT74878.1"/>
    </source>
</evidence>
<evidence type="ECO:0000313" key="4">
    <source>
        <dbReference type="Proteomes" id="UP000321899"/>
    </source>
</evidence>
<dbReference type="GO" id="GO:0048038">
    <property type="term" value="F:quinone binding"/>
    <property type="evidence" value="ECO:0007669"/>
    <property type="project" value="UniProtKB-UniRule"/>
</dbReference>
<protein>
    <recommendedName>
        <fullName evidence="2">NADH-quinone oxidoreductase subunit J</fullName>
        <ecNumber evidence="2">7.1.1.-</ecNumber>
    </recommendedName>
</protein>
<gene>
    <name evidence="3" type="ORF">FIM25_07040</name>
</gene>
<accession>A0A5Q4VD33</accession>
<keyword evidence="2" id="KW-0472">Membrane</keyword>